<dbReference type="PANTHER" id="PTHR30346:SF0">
    <property type="entry name" value="HCA OPERON TRANSCRIPTIONAL ACTIVATOR HCAR"/>
    <property type="match status" value="1"/>
</dbReference>
<dbReference type="PROSITE" id="PS50931">
    <property type="entry name" value="HTH_LYSR"/>
    <property type="match status" value="1"/>
</dbReference>
<reference evidence="6 7" key="1">
    <citation type="journal article" date="2013" name="Int. J. Syst. Evol. Microbiol.">
        <title>Aquimarina gracilis sp. nov., isolated from the gut microflora of a mussel, Mytilus coruscus, and emended description of Aquimarina spongiae.</title>
        <authorList>
            <person name="Park S.C."/>
            <person name="Choe H.N."/>
            <person name="Baik K.S."/>
            <person name="Seong C.N."/>
        </authorList>
    </citation>
    <scope>NUCLEOTIDE SEQUENCE [LARGE SCALE GENOMIC DNA]</scope>
    <source>
        <strain evidence="6 7">PSC32</strain>
    </source>
</reference>
<dbReference type="SUPFAM" id="SSF53850">
    <property type="entry name" value="Periplasmic binding protein-like II"/>
    <property type="match status" value="1"/>
</dbReference>
<dbReference type="Gene3D" id="3.40.190.10">
    <property type="entry name" value="Periplasmic binding protein-like II"/>
    <property type="match status" value="2"/>
</dbReference>
<evidence type="ECO:0000256" key="2">
    <source>
        <dbReference type="ARBA" id="ARBA00023015"/>
    </source>
</evidence>
<dbReference type="EMBL" id="JAYKLX010000012">
    <property type="protein sequence ID" value="MEB3348154.1"/>
    <property type="molecule type" value="Genomic_DNA"/>
</dbReference>
<keyword evidence="4" id="KW-0804">Transcription</keyword>
<comment type="similarity">
    <text evidence="1">Belongs to the LysR transcriptional regulatory family.</text>
</comment>
<dbReference type="Gene3D" id="1.10.10.10">
    <property type="entry name" value="Winged helix-like DNA-binding domain superfamily/Winged helix DNA-binding domain"/>
    <property type="match status" value="1"/>
</dbReference>
<gene>
    <name evidence="6" type="ORF">U6A24_21940</name>
</gene>
<evidence type="ECO:0000259" key="5">
    <source>
        <dbReference type="PROSITE" id="PS50931"/>
    </source>
</evidence>
<dbReference type="Pfam" id="PF00126">
    <property type="entry name" value="HTH_1"/>
    <property type="match status" value="1"/>
</dbReference>
<evidence type="ECO:0000313" key="6">
    <source>
        <dbReference type="EMBL" id="MEB3348154.1"/>
    </source>
</evidence>
<dbReference type="SUPFAM" id="SSF46785">
    <property type="entry name" value="Winged helix' DNA-binding domain"/>
    <property type="match status" value="1"/>
</dbReference>
<keyword evidence="7" id="KW-1185">Reference proteome</keyword>
<name>A0ABU6A213_9FLAO</name>
<accession>A0ABU6A213</accession>
<keyword evidence="2" id="KW-0805">Transcription regulation</keyword>
<feature type="domain" description="HTH lysR-type" evidence="5">
    <location>
        <begin position="5"/>
        <end position="62"/>
    </location>
</feature>
<dbReference type="InterPro" id="IPR036388">
    <property type="entry name" value="WH-like_DNA-bd_sf"/>
</dbReference>
<evidence type="ECO:0000256" key="1">
    <source>
        <dbReference type="ARBA" id="ARBA00009437"/>
    </source>
</evidence>
<sequence length="294" mass="33881">MSYQLELRHFNYFLAVAEELHFRKAADRLFISQPGLSRQIKQMEEIIGVQLFVRDKRNVRLTNAGEYLKKELDYVFNHIDFTIKQTRLIDAGNEGEIRIGFLGSAMQTVIPELLVETNTKFPKIKFSLEEMSNYLQVEAIEKDELDLGFVRLARVPKGLKMKTVHSDTFSLVLPKDHRLDKHSFKSVDQVSEENFILFSSDYSSLYYDKIMSICEDKGFSPNVSHRSVHAQTIYKLVESGLGVAIVPTSLQHGFDLKVKFLEIPRIKQKAVLSVIWKENNRNPALQQIADLIDL</sequence>
<evidence type="ECO:0000313" key="7">
    <source>
        <dbReference type="Proteomes" id="UP001327027"/>
    </source>
</evidence>
<keyword evidence="3" id="KW-0238">DNA-binding</keyword>
<dbReference type="RefSeq" id="WP_324182178.1">
    <property type="nucleotide sequence ID" value="NZ_BAABAW010000018.1"/>
</dbReference>
<dbReference type="InterPro" id="IPR000847">
    <property type="entry name" value="LysR_HTH_N"/>
</dbReference>
<organism evidence="6 7">
    <name type="scientific">Aquimarina gracilis</name>
    <dbReference type="NCBI Taxonomy" id="874422"/>
    <lineage>
        <taxon>Bacteria</taxon>
        <taxon>Pseudomonadati</taxon>
        <taxon>Bacteroidota</taxon>
        <taxon>Flavobacteriia</taxon>
        <taxon>Flavobacteriales</taxon>
        <taxon>Flavobacteriaceae</taxon>
        <taxon>Aquimarina</taxon>
    </lineage>
</organism>
<protein>
    <submittedName>
        <fullName evidence="6">LysR family transcriptional regulator</fullName>
    </submittedName>
</protein>
<comment type="caution">
    <text evidence="6">The sequence shown here is derived from an EMBL/GenBank/DDBJ whole genome shotgun (WGS) entry which is preliminary data.</text>
</comment>
<dbReference type="Pfam" id="PF03466">
    <property type="entry name" value="LysR_substrate"/>
    <property type="match status" value="1"/>
</dbReference>
<dbReference type="InterPro" id="IPR036390">
    <property type="entry name" value="WH_DNA-bd_sf"/>
</dbReference>
<dbReference type="PANTHER" id="PTHR30346">
    <property type="entry name" value="TRANSCRIPTIONAL DUAL REGULATOR HCAR-RELATED"/>
    <property type="match status" value="1"/>
</dbReference>
<dbReference type="Proteomes" id="UP001327027">
    <property type="component" value="Unassembled WGS sequence"/>
</dbReference>
<dbReference type="PRINTS" id="PR00039">
    <property type="entry name" value="HTHLYSR"/>
</dbReference>
<evidence type="ECO:0000256" key="4">
    <source>
        <dbReference type="ARBA" id="ARBA00023163"/>
    </source>
</evidence>
<evidence type="ECO:0000256" key="3">
    <source>
        <dbReference type="ARBA" id="ARBA00023125"/>
    </source>
</evidence>
<proteinExistence type="inferred from homology"/>
<dbReference type="InterPro" id="IPR005119">
    <property type="entry name" value="LysR_subst-bd"/>
</dbReference>